<evidence type="ECO:0000256" key="1">
    <source>
        <dbReference type="SAM" id="Phobius"/>
    </source>
</evidence>
<name>A0A2B8BMR3_9PROT</name>
<organism evidence="3 4">
    <name type="scientific">Azospirillum palustre</name>
    <dbReference type="NCBI Taxonomy" id="2044885"/>
    <lineage>
        <taxon>Bacteria</taxon>
        <taxon>Pseudomonadati</taxon>
        <taxon>Pseudomonadota</taxon>
        <taxon>Alphaproteobacteria</taxon>
        <taxon>Rhodospirillales</taxon>
        <taxon>Azospirillaceae</taxon>
        <taxon>Azospirillum</taxon>
    </lineage>
</organism>
<keyword evidence="4" id="KW-1185">Reference proteome</keyword>
<dbReference type="EMBL" id="PDKW01000037">
    <property type="protein sequence ID" value="PGH59019.1"/>
    <property type="molecule type" value="Genomic_DNA"/>
</dbReference>
<feature type="signal peptide" evidence="2">
    <location>
        <begin position="1"/>
        <end position="30"/>
    </location>
</feature>
<comment type="caution">
    <text evidence="3">The sequence shown here is derived from an EMBL/GenBank/DDBJ whole genome shotgun (WGS) entry which is preliminary data.</text>
</comment>
<sequence length="121" mass="12111">MRNPLLRGVSAATLTAALTVLLTAPQPALAAGGGGGGLPWEAPLQTFVNSLTGPVAFAISLLGIVVCGAMLIWGGEINEFARRFVMLVLVVALLVFATNILTQLFGVGAVIAAAGAGVVLA</sequence>
<evidence type="ECO:0000256" key="2">
    <source>
        <dbReference type="SAM" id="SignalP"/>
    </source>
</evidence>
<feature type="transmembrane region" description="Helical" evidence="1">
    <location>
        <begin position="54"/>
        <end position="73"/>
    </location>
</feature>
<keyword evidence="1" id="KW-0812">Transmembrane</keyword>
<dbReference type="Proteomes" id="UP000225379">
    <property type="component" value="Unassembled WGS sequence"/>
</dbReference>
<feature type="transmembrane region" description="Helical" evidence="1">
    <location>
        <begin position="80"/>
        <end position="97"/>
    </location>
</feature>
<dbReference type="Pfam" id="PF04956">
    <property type="entry name" value="TrbC"/>
    <property type="match status" value="1"/>
</dbReference>
<gene>
    <name evidence="3" type="ORF">CRT60_03275</name>
</gene>
<dbReference type="InterPro" id="IPR007039">
    <property type="entry name" value="TrbC/VirB2"/>
</dbReference>
<accession>A0A2B8BMR3</accession>
<evidence type="ECO:0000313" key="4">
    <source>
        <dbReference type="Proteomes" id="UP000225379"/>
    </source>
</evidence>
<evidence type="ECO:0000313" key="3">
    <source>
        <dbReference type="EMBL" id="PGH59019.1"/>
    </source>
</evidence>
<reference evidence="4" key="1">
    <citation type="submission" date="2017-10" db="EMBL/GenBank/DDBJ databases">
        <authorList>
            <person name="Kravchenko I.K."/>
            <person name="Grouzdev D.S."/>
        </authorList>
    </citation>
    <scope>NUCLEOTIDE SEQUENCE [LARGE SCALE GENOMIC DNA]</scope>
    <source>
        <strain evidence="4">B2</strain>
    </source>
</reference>
<dbReference type="AlphaFoldDB" id="A0A2B8BMR3"/>
<keyword evidence="2" id="KW-0732">Signal</keyword>
<feature type="chain" id="PRO_5012112134" evidence="2">
    <location>
        <begin position="31"/>
        <end position="121"/>
    </location>
</feature>
<protein>
    <submittedName>
        <fullName evidence="3">Conjugal transfer protein TrbC</fullName>
    </submittedName>
</protein>
<keyword evidence="1" id="KW-0472">Membrane</keyword>
<proteinExistence type="predicted"/>
<keyword evidence="1" id="KW-1133">Transmembrane helix</keyword>
<dbReference type="OrthoDB" id="7951124at2"/>
<dbReference type="RefSeq" id="WP_098735011.1">
    <property type="nucleotide sequence ID" value="NZ_PDKW01000037.1"/>
</dbReference>